<dbReference type="GO" id="GO:0051082">
    <property type="term" value="F:unfolded protein binding"/>
    <property type="evidence" value="ECO:0007669"/>
    <property type="project" value="TreeGrafter"/>
</dbReference>
<dbReference type="InterPro" id="IPR018253">
    <property type="entry name" value="DnaJ_domain_CS"/>
</dbReference>
<dbReference type="SMART" id="SM00271">
    <property type="entry name" value="DnaJ"/>
    <property type="match status" value="1"/>
</dbReference>
<organism evidence="2 3">
    <name type="scientific">Dibothriocephalus latus</name>
    <name type="common">Fish tapeworm</name>
    <name type="synonym">Diphyllobothrium latum</name>
    <dbReference type="NCBI Taxonomy" id="60516"/>
    <lineage>
        <taxon>Eukaryota</taxon>
        <taxon>Metazoa</taxon>
        <taxon>Spiralia</taxon>
        <taxon>Lophotrochozoa</taxon>
        <taxon>Platyhelminthes</taxon>
        <taxon>Cestoda</taxon>
        <taxon>Eucestoda</taxon>
        <taxon>Diphyllobothriidea</taxon>
        <taxon>Diphyllobothriidae</taxon>
        <taxon>Dibothriocephalus</taxon>
    </lineage>
</organism>
<reference evidence="2 3" key="1">
    <citation type="submission" date="2018-11" db="EMBL/GenBank/DDBJ databases">
        <authorList>
            <consortium name="Pathogen Informatics"/>
        </authorList>
    </citation>
    <scope>NUCLEOTIDE SEQUENCE [LARGE SCALE GENOMIC DNA]</scope>
</reference>
<dbReference type="InterPro" id="IPR051736">
    <property type="entry name" value="DnaJ-B11-like"/>
</dbReference>
<dbReference type="GO" id="GO:0051787">
    <property type="term" value="F:misfolded protein binding"/>
    <property type="evidence" value="ECO:0007669"/>
    <property type="project" value="TreeGrafter"/>
</dbReference>
<dbReference type="OrthoDB" id="550424at2759"/>
<dbReference type="PROSITE" id="PS00636">
    <property type="entry name" value="DNAJ_1"/>
    <property type="match status" value="1"/>
</dbReference>
<feature type="domain" description="J" evidence="1">
    <location>
        <begin position="7"/>
        <end position="71"/>
    </location>
</feature>
<dbReference type="EMBL" id="UYRU01078402">
    <property type="protein sequence ID" value="VDN29133.1"/>
    <property type="molecule type" value="Genomic_DNA"/>
</dbReference>
<dbReference type="GO" id="GO:0051604">
    <property type="term" value="P:protein maturation"/>
    <property type="evidence" value="ECO:0007669"/>
    <property type="project" value="TreeGrafter"/>
</dbReference>
<gene>
    <name evidence="2" type="ORF">DILT_LOCUS15303</name>
</gene>
<dbReference type="PROSITE" id="PS50076">
    <property type="entry name" value="DNAJ_2"/>
    <property type="match status" value="1"/>
</dbReference>
<evidence type="ECO:0000259" key="1">
    <source>
        <dbReference type="PROSITE" id="PS50076"/>
    </source>
</evidence>
<proteinExistence type="predicted"/>
<dbReference type="InterPro" id="IPR036869">
    <property type="entry name" value="J_dom_sf"/>
</dbReference>
<accession>A0A3P7MYH5</accession>
<dbReference type="Gene3D" id="1.10.287.110">
    <property type="entry name" value="DnaJ domain"/>
    <property type="match status" value="1"/>
</dbReference>
<dbReference type="PANTHER" id="PTHR44298:SF1">
    <property type="entry name" value="DNAJ HOMOLOG SUBFAMILY B MEMBER 11"/>
    <property type="match status" value="1"/>
</dbReference>
<name>A0A3P7MYH5_DIBLA</name>
<dbReference type="AlphaFoldDB" id="A0A3P7MYH5"/>
<evidence type="ECO:0000313" key="3">
    <source>
        <dbReference type="Proteomes" id="UP000281553"/>
    </source>
</evidence>
<dbReference type="Pfam" id="PF00226">
    <property type="entry name" value="DnaJ"/>
    <property type="match status" value="1"/>
</dbReference>
<dbReference type="PRINTS" id="PR00625">
    <property type="entry name" value="JDOMAIN"/>
</dbReference>
<protein>
    <recommendedName>
        <fullName evidence="1">J domain-containing protein</fullName>
    </recommendedName>
</protein>
<dbReference type="GO" id="GO:0005783">
    <property type="term" value="C:endoplasmic reticulum"/>
    <property type="evidence" value="ECO:0007669"/>
    <property type="project" value="TreeGrafter"/>
</dbReference>
<dbReference type="PANTHER" id="PTHR44298">
    <property type="entry name" value="DNAJ HOMOLOG SUBFAMILY B MEMBER 11"/>
    <property type="match status" value="1"/>
</dbReference>
<evidence type="ECO:0000313" key="2">
    <source>
        <dbReference type="EMBL" id="VDN29133.1"/>
    </source>
</evidence>
<dbReference type="Proteomes" id="UP000281553">
    <property type="component" value="Unassembled WGS sequence"/>
</dbReference>
<dbReference type="SUPFAM" id="SSF46565">
    <property type="entry name" value="Chaperone J-domain"/>
    <property type="match status" value="1"/>
</dbReference>
<dbReference type="CDD" id="cd06257">
    <property type="entry name" value="DnaJ"/>
    <property type="match status" value="1"/>
</dbReference>
<sequence length="177" mass="20340">MHTDFESLYERLGLSRTASRADIKRKYRKLAKELHPDQNAAPEANEQFRKVAEAYECLNDPEKRKRYDEMGMDGCKDGEQHVDHNPFAHFFGSMFGGHTQEEEGAKRGADVIMNLPVTLEEIYSGNFVEVIRCKSYKKPSSGTRQCNCRMEMKTTQVGPGRFQMTQQRVCSECPNFT</sequence>
<dbReference type="InterPro" id="IPR001623">
    <property type="entry name" value="DnaJ_domain"/>
</dbReference>
<keyword evidence="3" id="KW-1185">Reference proteome</keyword>